<dbReference type="GO" id="GO:0009307">
    <property type="term" value="P:DNA restriction-modification system"/>
    <property type="evidence" value="ECO:0007669"/>
    <property type="project" value="UniProtKB-KW"/>
</dbReference>
<sequence>MDHFFSEADRVIKKGGAIVVFMAVIKVESLVELAQKHGFYYKTTGVWHKTNPMPRNMNLHFVNSNESWVYFVKGARTGTFNNHGKLILDYIETSVTPKSETLFGRHPTQKPVQLMAHFINLLSNEGDMIFDPFMGSGTTGVAAVCANRNFIGVDLSSEYTKIATNRITEVLTQPQQETLELDE</sequence>
<feature type="domain" description="DNA methylase N-4/N-6" evidence="5">
    <location>
        <begin position="3"/>
        <end position="164"/>
    </location>
</feature>
<protein>
    <recommendedName>
        <fullName evidence="4">Methyltransferase</fullName>
        <ecNumber evidence="4">2.1.1.-</ecNumber>
    </recommendedName>
</protein>
<dbReference type="GO" id="GO:0032259">
    <property type="term" value="P:methylation"/>
    <property type="evidence" value="ECO:0007669"/>
    <property type="project" value="UniProtKB-KW"/>
</dbReference>
<dbReference type="PANTHER" id="PTHR13370:SF3">
    <property type="entry name" value="TRNA (GUANINE(10)-N2)-METHYLTRANSFERASE HOMOLOG"/>
    <property type="match status" value="1"/>
</dbReference>
<accession>A0A2D1KSE9</accession>
<name>A0A2D1KSE9_9LACO</name>
<keyword evidence="3" id="KW-0680">Restriction system</keyword>
<reference evidence="6 7" key="1">
    <citation type="submission" date="2016-10" db="EMBL/GenBank/DDBJ databases">
        <title>The whole genome sequencing and assembly of L. cotyniformis subsp. torquens DSM 20004 strain.</title>
        <authorList>
            <person name="Park M.-K."/>
            <person name="Lee Y.-J."/>
            <person name="Yi H."/>
            <person name="Bahn Y.-S."/>
            <person name="Kim J.F."/>
            <person name="Lee D.-W."/>
        </authorList>
    </citation>
    <scope>NUCLEOTIDE SEQUENCE [LARGE SCALE GENOMIC DNA]</scope>
    <source>
        <strain evidence="6 7">DSM 20004</strain>
    </source>
</reference>
<keyword evidence="2 6" id="KW-0808">Transferase</keyword>
<evidence type="ECO:0000256" key="4">
    <source>
        <dbReference type="RuleBase" id="RU362026"/>
    </source>
</evidence>
<comment type="similarity">
    <text evidence="4">Belongs to the N(4)/N(6)-methyltransferase family.</text>
</comment>
<dbReference type="GO" id="GO:0009007">
    <property type="term" value="F:site-specific DNA-methyltransferase (adenine-specific) activity"/>
    <property type="evidence" value="ECO:0007669"/>
    <property type="project" value="TreeGrafter"/>
</dbReference>
<dbReference type="KEGG" id="lcy:LC20004_08375"/>
<evidence type="ECO:0000313" key="6">
    <source>
        <dbReference type="EMBL" id="ATO45034.1"/>
    </source>
</evidence>
<dbReference type="Pfam" id="PF01555">
    <property type="entry name" value="N6_N4_Mtase"/>
    <property type="match status" value="1"/>
</dbReference>
<gene>
    <name evidence="6" type="ORF">LC20004_08375</name>
</gene>
<dbReference type="InterPro" id="IPR002941">
    <property type="entry name" value="DNA_methylase_N4/N6"/>
</dbReference>
<dbReference type="InterPro" id="IPR001091">
    <property type="entry name" value="RM_Methyltransferase"/>
</dbReference>
<evidence type="ECO:0000256" key="3">
    <source>
        <dbReference type="ARBA" id="ARBA00022747"/>
    </source>
</evidence>
<dbReference type="Gene3D" id="3.40.50.150">
    <property type="entry name" value="Vaccinia Virus protein VP39"/>
    <property type="match status" value="1"/>
</dbReference>
<evidence type="ECO:0000256" key="2">
    <source>
        <dbReference type="ARBA" id="ARBA00022679"/>
    </source>
</evidence>
<dbReference type="GO" id="GO:0005737">
    <property type="term" value="C:cytoplasm"/>
    <property type="evidence" value="ECO:0007669"/>
    <property type="project" value="TreeGrafter"/>
</dbReference>
<dbReference type="EC" id="2.1.1.-" evidence="4"/>
<keyword evidence="7" id="KW-1185">Reference proteome</keyword>
<dbReference type="GO" id="GO:0003677">
    <property type="term" value="F:DNA binding"/>
    <property type="evidence" value="ECO:0007669"/>
    <property type="project" value="InterPro"/>
</dbReference>
<proteinExistence type="inferred from homology"/>
<dbReference type="PRINTS" id="PR00508">
    <property type="entry name" value="S21N4MTFRASE"/>
</dbReference>
<dbReference type="AlphaFoldDB" id="A0A2D1KSE9"/>
<evidence type="ECO:0000259" key="5">
    <source>
        <dbReference type="Pfam" id="PF01555"/>
    </source>
</evidence>
<dbReference type="InterPro" id="IPR029063">
    <property type="entry name" value="SAM-dependent_MTases_sf"/>
</dbReference>
<dbReference type="REBASE" id="220672">
    <property type="entry name" value="M1.Lco3535ORF8370P"/>
</dbReference>
<evidence type="ECO:0000313" key="7">
    <source>
        <dbReference type="Proteomes" id="UP000223559"/>
    </source>
</evidence>
<evidence type="ECO:0000256" key="1">
    <source>
        <dbReference type="ARBA" id="ARBA00022603"/>
    </source>
</evidence>
<dbReference type="Proteomes" id="UP000223559">
    <property type="component" value="Chromosome"/>
</dbReference>
<dbReference type="SUPFAM" id="SSF53335">
    <property type="entry name" value="S-adenosyl-L-methionine-dependent methyltransferases"/>
    <property type="match status" value="1"/>
</dbReference>
<dbReference type="EMBL" id="CP017697">
    <property type="protein sequence ID" value="ATO45034.1"/>
    <property type="molecule type" value="Genomic_DNA"/>
</dbReference>
<organism evidence="6 7">
    <name type="scientific">Loigolactobacillus coryniformis subsp. torquens DSM 20004 = KCTC 3535</name>
    <dbReference type="NCBI Taxonomy" id="1423822"/>
    <lineage>
        <taxon>Bacteria</taxon>
        <taxon>Bacillati</taxon>
        <taxon>Bacillota</taxon>
        <taxon>Bacilli</taxon>
        <taxon>Lactobacillales</taxon>
        <taxon>Lactobacillaceae</taxon>
        <taxon>Loigolactobacillus</taxon>
    </lineage>
</organism>
<keyword evidence="1 6" id="KW-0489">Methyltransferase</keyword>
<dbReference type="PANTHER" id="PTHR13370">
    <property type="entry name" value="RNA METHYLASE-RELATED"/>
    <property type="match status" value="1"/>
</dbReference>
<dbReference type="GO" id="GO:0008170">
    <property type="term" value="F:N-methyltransferase activity"/>
    <property type="evidence" value="ECO:0007669"/>
    <property type="project" value="InterPro"/>
</dbReference>